<evidence type="ECO:0000256" key="2">
    <source>
        <dbReference type="ARBA" id="ARBA00022723"/>
    </source>
</evidence>
<dbReference type="InterPro" id="IPR035896">
    <property type="entry name" value="AN1-like_Znf"/>
</dbReference>
<evidence type="ECO:0000259" key="8">
    <source>
        <dbReference type="PROSITE" id="PS51036"/>
    </source>
</evidence>
<gene>
    <name evidence="10" type="ORF">HPP92_001761</name>
</gene>
<dbReference type="Pfam" id="PF01428">
    <property type="entry name" value="zf-AN1"/>
    <property type="match status" value="1"/>
</dbReference>
<dbReference type="InterPro" id="IPR002653">
    <property type="entry name" value="Znf_A20"/>
</dbReference>
<evidence type="ECO:0000256" key="6">
    <source>
        <dbReference type="PROSITE-ProRule" id="PRU00449"/>
    </source>
</evidence>
<evidence type="ECO:0000259" key="9">
    <source>
        <dbReference type="PROSITE" id="PS51039"/>
    </source>
</evidence>
<evidence type="ECO:0000256" key="7">
    <source>
        <dbReference type="SAM" id="MobiDB-lite"/>
    </source>
</evidence>
<protein>
    <submittedName>
        <fullName evidence="10">Uncharacterized protein</fullName>
    </submittedName>
</protein>
<dbReference type="SUPFAM" id="SSF57716">
    <property type="entry name" value="Glucocorticoid receptor-like (DNA-binding domain)"/>
    <property type="match status" value="1"/>
</dbReference>
<evidence type="ECO:0000256" key="3">
    <source>
        <dbReference type="ARBA" id="ARBA00022771"/>
    </source>
</evidence>
<dbReference type="SUPFAM" id="SSF118310">
    <property type="entry name" value="AN1-like Zinc finger"/>
    <property type="match status" value="1"/>
</dbReference>
<accession>A0A835S556</accession>
<dbReference type="PROSITE" id="PS51039">
    <property type="entry name" value="ZF_AN1"/>
    <property type="match status" value="1"/>
</dbReference>
<dbReference type="AlphaFoldDB" id="A0A835S556"/>
<dbReference type="InterPro" id="IPR000058">
    <property type="entry name" value="Znf_AN1"/>
</dbReference>
<dbReference type="Pfam" id="PF01754">
    <property type="entry name" value="zf-A20"/>
    <property type="match status" value="1"/>
</dbReference>
<dbReference type="SMART" id="SM00259">
    <property type="entry name" value="ZnF_A20"/>
    <property type="match status" value="1"/>
</dbReference>
<feature type="domain" description="AN1-type" evidence="9">
    <location>
        <begin position="97"/>
        <end position="143"/>
    </location>
</feature>
<dbReference type="PANTHER" id="PTHR10634">
    <property type="entry name" value="AN1-TYPE ZINC FINGER PROTEIN"/>
    <property type="match status" value="1"/>
</dbReference>
<keyword evidence="2" id="KW-0479">Metal-binding</keyword>
<name>A0A835S556_VANPL</name>
<reference evidence="10 11" key="1">
    <citation type="journal article" date="2020" name="Nat. Food">
        <title>A phased Vanilla planifolia genome enables genetic improvement of flavour and production.</title>
        <authorList>
            <person name="Hasing T."/>
            <person name="Tang H."/>
            <person name="Brym M."/>
            <person name="Khazi F."/>
            <person name="Huang T."/>
            <person name="Chambers A.H."/>
        </authorList>
    </citation>
    <scope>NUCLEOTIDE SEQUENCE [LARGE SCALE GENOMIC DNA]</scope>
    <source>
        <tissue evidence="10">Leaf</tissue>
    </source>
</reference>
<evidence type="ECO:0000313" key="11">
    <source>
        <dbReference type="Proteomes" id="UP000639772"/>
    </source>
</evidence>
<keyword evidence="4" id="KW-0862">Zinc</keyword>
<comment type="function">
    <text evidence="1">May be involved in environmental stress response.</text>
</comment>
<dbReference type="PANTHER" id="PTHR10634:SF98">
    <property type="entry name" value="ZINC FINGER A20 AND AN1 DOMAIN-CONTAINING STRESS-ASSOCIATED PROTEIN 3"/>
    <property type="match status" value="1"/>
</dbReference>
<dbReference type="OrthoDB" id="428577at2759"/>
<keyword evidence="3 6" id="KW-0863">Zinc-finger</keyword>
<feature type="region of interest" description="Disordered" evidence="7">
    <location>
        <begin position="71"/>
        <end position="98"/>
    </location>
</feature>
<evidence type="ECO:0000256" key="4">
    <source>
        <dbReference type="ARBA" id="ARBA00022833"/>
    </source>
</evidence>
<organism evidence="10 11">
    <name type="scientific">Vanilla planifolia</name>
    <name type="common">Vanilla</name>
    <dbReference type="NCBI Taxonomy" id="51239"/>
    <lineage>
        <taxon>Eukaryota</taxon>
        <taxon>Viridiplantae</taxon>
        <taxon>Streptophyta</taxon>
        <taxon>Embryophyta</taxon>
        <taxon>Tracheophyta</taxon>
        <taxon>Spermatophyta</taxon>
        <taxon>Magnoliopsida</taxon>
        <taxon>Liliopsida</taxon>
        <taxon>Asparagales</taxon>
        <taxon>Orchidaceae</taxon>
        <taxon>Vanilloideae</taxon>
        <taxon>Vanilleae</taxon>
        <taxon>Vanilla</taxon>
    </lineage>
</organism>
<dbReference type="PROSITE" id="PS51036">
    <property type="entry name" value="ZF_A20"/>
    <property type="match status" value="1"/>
</dbReference>
<dbReference type="EMBL" id="JADCNM010000001">
    <property type="protein sequence ID" value="KAG0501689.1"/>
    <property type="molecule type" value="Genomic_DNA"/>
</dbReference>
<dbReference type="Proteomes" id="UP000639772">
    <property type="component" value="Chromosome 1"/>
</dbReference>
<dbReference type="GO" id="GO:0003677">
    <property type="term" value="F:DNA binding"/>
    <property type="evidence" value="ECO:0007669"/>
    <property type="project" value="InterPro"/>
</dbReference>
<dbReference type="Gene3D" id="4.10.1110.10">
    <property type="entry name" value="AN1-like Zinc finger"/>
    <property type="match status" value="1"/>
</dbReference>
<keyword evidence="5" id="KW-0346">Stress response</keyword>
<dbReference type="GO" id="GO:0008270">
    <property type="term" value="F:zinc ion binding"/>
    <property type="evidence" value="ECO:0007669"/>
    <property type="project" value="UniProtKB-KW"/>
</dbReference>
<evidence type="ECO:0000256" key="1">
    <source>
        <dbReference type="ARBA" id="ARBA00003732"/>
    </source>
</evidence>
<proteinExistence type="predicted"/>
<comment type="caution">
    <text evidence="10">The sequence shown here is derived from an EMBL/GenBank/DDBJ whole genome shotgun (WGS) entry which is preliminary data.</text>
</comment>
<dbReference type="Gene3D" id="1.20.5.4770">
    <property type="match status" value="1"/>
</dbReference>
<feature type="domain" description="A20-type" evidence="8">
    <location>
        <begin position="8"/>
        <end position="42"/>
    </location>
</feature>
<dbReference type="FunFam" id="4.10.1110.10:FF:000001">
    <property type="entry name" value="Zinc finger AN1-type containing 6"/>
    <property type="match status" value="1"/>
</dbReference>
<sequence length="162" mass="17576">MAEEQRCQEGVRLCVNNCGFFGSPATMGLCSKCYRGLHLKDEQASPATIDVGKILQSHPSLAGTVVPKPPLYNHHEPSAVPTEPSASTLAPTEEKPVVPPGRCTECRKRVGLTGFGCRCGLTFCATHRYPEKHRCSFDYKMAGRDAIARANPVVKAGKLHKI</sequence>
<evidence type="ECO:0000313" key="10">
    <source>
        <dbReference type="EMBL" id="KAG0501689.1"/>
    </source>
</evidence>
<evidence type="ECO:0000256" key="5">
    <source>
        <dbReference type="ARBA" id="ARBA00023016"/>
    </source>
</evidence>
<dbReference type="InterPro" id="IPR050652">
    <property type="entry name" value="AN1_A20_ZnFinger"/>
</dbReference>
<dbReference type="SMART" id="SM00154">
    <property type="entry name" value="ZnF_AN1"/>
    <property type="match status" value="1"/>
</dbReference>